<keyword evidence="11 13" id="KW-0472">Membrane</keyword>
<dbReference type="InterPro" id="IPR003400">
    <property type="entry name" value="ExbD"/>
</dbReference>
<evidence type="ECO:0000256" key="8">
    <source>
        <dbReference type="ARBA" id="ARBA00022692"/>
    </source>
</evidence>
<evidence type="ECO:0000256" key="1">
    <source>
        <dbReference type="ARBA" id="ARBA00003540"/>
    </source>
</evidence>
<dbReference type="EMBL" id="JBDIME010000005">
    <property type="protein sequence ID" value="MEN2789737.1"/>
    <property type="molecule type" value="Genomic_DNA"/>
</dbReference>
<keyword evidence="6" id="KW-1003">Cell membrane</keyword>
<comment type="subunit">
    <text evidence="4">The accessory proteins ExbB and ExbD seem to form a complex with TonB.</text>
</comment>
<evidence type="ECO:0000256" key="11">
    <source>
        <dbReference type="ARBA" id="ARBA00023136"/>
    </source>
</evidence>
<comment type="similarity">
    <text evidence="3 12">Belongs to the ExbD/TolR family.</text>
</comment>
<evidence type="ECO:0000256" key="13">
    <source>
        <dbReference type="SAM" id="Phobius"/>
    </source>
</evidence>
<dbReference type="PANTHER" id="PTHR30558:SF12">
    <property type="entry name" value="BIOPOLYMER TRANSPORT PROTEIN EXBD"/>
    <property type="match status" value="1"/>
</dbReference>
<name>A0ABU9Y1V2_9SPHN</name>
<comment type="subcellular location">
    <subcellularLocation>
        <location evidence="2">Cell inner membrane</location>
        <topology evidence="2">Single-pass type II membrane protein</topology>
    </subcellularLocation>
    <subcellularLocation>
        <location evidence="12">Cell membrane</location>
        <topology evidence="12">Single-pass type II membrane protein</topology>
    </subcellularLocation>
</comment>
<evidence type="ECO:0000313" key="14">
    <source>
        <dbReference type="EMBL" id="MEN2789737.1"/>
    </source>
</evidence>
<dbReference type="Pfam" id="PF02472">
    <property type="entry name" value="ExbD"/>
    <property type="match status" value="1"/>
</dbReference>
<dbReference type="Proteomes" id="UP001419910">
    <property type="component" value="Unassembled WGS sequence"/>
</dbReference>
<dbReference type="Gene3D" id="3.30.420.270">
    <property type="match status" value="1"/>
</dbReference>
<evidence type="ECO:0000256" key="5">
    <source>
        <dbReference type="ARBA" id="ARBA00022448"/>
    </source>
</evidence>
<keyword evidence="15" id="KW-1185">Reference proteome</keyword>
<evidence type="ECO:0000256" key="7">
    <source>
        <dbReference type="ARBA" id="ARBA00022519"/>
    </source>
</evidence>
<keyword evidence="8 12" id="KW-0812">Transmembrane</keyword>
<evidence type="ECO:0000256" key="3">
    <source>
        <dbReference type="ARBA" id="ARBA00005811"/>
    </source>
</evidence>
<accession>A0ABU9Y1V2</accession>
<evidence type="ECO:0000256" key="2">
    <source>
        <dbReference type="ARBA" id="ARBA00004249"/>
    </source>
</evidence>
<comment type="function">
    <text evidence="1">Involved in the TonB-dependent energy-dependent transport of various receptor-bound substrates.</text>
</comment>
<dbReference type="PANTHER" id="PTHR30558">
    <property type="entry name" value="EXBD MEMBRANE COMPONENT OF PMF-DRIVEN MACROMOLECULE IMPORT SYSTEM"/>
    <property type="match status" value="1"/>
</dbReference>
<feature type="transmembrane region" description="Helical" evidence="13">
    <location>
        <begin position="20"/>
        <end position="40"/>
    </location>
</feature>
<organism evidence="14 15">
    <name type="scientific">Sphingomonas oligophenolica</name>
    <dbReference type="NCBI Taxonomy" id="301154"/>
    <lineage>
        <taxon>Bacteria</taxon>
        <taxon>Pseudomonadati</taxon>
        <taxon>Pseudomonadota</taxon>
        <taxon>Alphaproteobacteria</taxon>
        <taxon>Sphingomonadales</taxon>
        <taxon>Sphingomonadaceae</taxon>
        <taxon>Sphingomonas</taxon>
    </lineage>
</organism>
<evidence type="ECO:0000313" key="15">
    <source>
        <dbReference type="Proteomes" id="UP001419910"/>
    </source>
</evidence>
<evidence type="ECO:0000256" key="9">
    <source>
        <dbReference type="ARBA" id="ARBA00022927"/>
    </source>
</evidence>
<keyword evidence="10 13" id="KW-1133">Transmembrane helix</keyword>
<evidence type="ECO:0000256" key="10">
    <source>
        <dbReference type="ARBA" id="ARBA00022989"/>
    </source>
</evidence>
<proteinExistence type="inferred from homology"/>
<dbReference type="RefSeq" id="WP_343889485.1">
    <property type="nucleotide sequence ID" value="NZ_BAAAEH010000022.1"/>
</dbReference>
<protein>
    <submittedName>
        <fullName evidence="14">Biopolymer transporter ExbD</fullName>
    </submittedName>
</protein>
<evidence type="ECO:0000256" key="12">
    <source>
        <dbReference type="RuleBase" id="RU003879"/>
    </source>
</evidence>
<keyword evidence="9 12" id="KW-0653">Protein transport</keyword>
<gene>
    <name evidence="14" type="ORF">ABC974_08880</name>
</gene>
<reference evidence="14 15" key="1">
    <citation type="submission" date="2024-05" db="EMBL/GenBank/DDBJ databases">
        <authorList>
            <person name="Liu Q."/>
            <person name="Xin Y.-H."/>
        </authorList>
    </citation>
    <scope>NUCLEOTIDE SEQUENCE [LARGE SCALE GENOMIC DNA]</scope>
    <source>
        <strain evidence="14 15">CGMCC 1.10181</strain>
    </source>
</reference>
<evidence type="ECO:0000256" key="4">
    <source>
        <dbReference type="ARBA" id="ARBA00011471"/>
    </source>
</evidence>
<keyword evidence="7" id="KW-0997">Cell inner membrane</keyword>
<evidence type="ECO:0000256" key="6">
    <source>
        <dbReference type="ARBA" id="ARBA00022475"/>
    </source>
</evidence>
<comment type="caution">
    <text evidence="14">The sequence shown here is derived from an EMBL/GenBank/DDBJ whole genome shotgun (WGS) entry which is preliminary data.</text>
</comment>
<sequence length="147" mass="16173">MSARAIAFPRPRTPDYEPFASMNITPLIDVMLVLLVMMILSIPMMTHKVPLDLPQPGKPTSDRPVIHLIDLDAAGTLAWDGAPIDAATLQSRLAAVRSDPDTEIQIRADAAARYERFDQTLAVIERSGITKLGFIGNERFKDFDAGK</sequence>
<keyword evidence="5 12" id="KW-0813">Transport</keyword>